<dbReference type="Proteomes" id="UP000095287">
    <property type="component" value="Unplaced"/>
</dbReference>
<evidence type="ECO:0000313" key="8">
    <source>
        <dbReference type="Proteomes" id="UP000095287"/>
    </source>
</evidence>
<evidence type="ECO:0000256" key="6">
    <source>
        <dbReference type="ARBA" id="ARBA00023320"/>
    </source>
</evidence>
<evidence type="ECO:0000256" key="3">
    <source>
        <dbReference type="ARBA" id="ARBA00022525"/>
    </source>
</evidence>
<comment type="subcellular location">
    <subcellularLocation>
        <location evidence="1">Secreted</location>
    </subcellularLocation>
</comment>
<dbReference type="WBParaSite" id="L893_g27426.t1">
    <property type="protein sequence ID" value="L893_g27426.t1"/>
    <property type="gene ID" value="L893_g27426"/>
</dbReference>
<keyword evidence="6" id="KW-0527">Neuropeptide</keyword>
<evidence type="ECO:0000256" key="7">
    <source>
        <dbReference type="SAM" id="Phobius"/>
    </source>
</evidence>
<evidence type="ECO:0000256" key="5">
    <source>
        <dbReference type="ARBA" id="ARBA00022815"/>
    </source>
</evidence>
<keyword evidence="4" id="KW-0165">Cleavage on pair of basic residues</keyword>
<accession>A0A1I7ZKW3</accession>
<dbReference type="GO" id="GO:0007218">
    <property type="term" value="P:neuropeptide signaling pathway"/>
    <property type="evidence" value="ECO:0007669"/>
    <property type="project" value="UniProtKB-KW"/>
</dbReference>
<keyword evidence="7" id="KW-0472">Membrane</keyword>
<dbReference type="PANTHER" id="PTHR20986:SF16">
    <property type="entry name" value="FMRFAMIDE-LIKE NEUROPEPTIDES 7"/>
    <property type="match status" value="1"/>
</dbReference>
<keyword evidence="7" id="KW-0812">Transmembrane</keyword>
<name>A0A1I7ZKW3_9BILA</name>
<keyword evidence="5" id="KW-0027">Amidation</keyword>
<dbReference type="Pfam" id="PF01581">
    <property type="entry name" value="FARP"/>
    <property type="match status" value="6"/>
</dbReference>
<evidence type="ECO:0000313" key="9">
    <source>
        <dbReference type="WBParaSite" id="L893_g27426.t1"/>
    </source>
</evidence>
<dbReference type="InterPro" id="IPR002544">
    <property type="entry name" value="FMRFamid-related_peptide-like"/>
</dbReference>
<dbReference type="GO" id="GO:0005576">
    <property type="term" value="C:extracellular region"/>
    <property type="evidence" value="ECO:0007669"/>
    <property type="project" value="UniProtKB-SubCell"/>
</dbReference>
<organism evidence="8 9">
    <name type="scientific">Steinernema glaseri</name>
    <dbReference type="NCBI Taxonomy" id="37863"/>
    <lineage>
        <taxon>Eukaryota</taxon>
        <taxon>Metazoa</taxon>
        <taxon>Ecdysozoa</taxon>
        <taxon>Nematoda</taxon>
        <taxon>Chromadorea</taxon>
        <taxon>Rhabditida</taxon>
        <taxon>Tylenchina</taxon>
        <taxon>Panagrolaimomorpha</taxon>
        <taxon>Strongyloidoidea</taxon>
        <taxon>Steinernematidae</taxon>
        <taxon>Steinernema</taxon>
    </lineage>
</organism>
<keyword evidence="3" id="KW-0964">Secreted</keyword>
<dbReference type="PANTHER" id="PTHR20986">
    <property type="entry name" value="FMRFAMIDE-RELATED PEPTIDES"/>
    <property type="match status" value="1"/>
</dbReference>
<keyword evidence="8" id="KW-1185">Reference proteome</keyword>
<proteinExistence type="inferred from homology"/>
<feature type="transmembrane region" description="Helical" evidence="7">
    <location>
        <begin position="41"/>
        <end position="61"/>
    </location>
</feature>
<reference evidence="9" key="1">
    <citation type="submission" date="2016-11" db="UniProtKB">
        <authorList>
            <consortium name="WormBaseParasite"/>
        </authorList>
    </citation>
    <scope>IDENTIFICATION</scope>
</reference>
<evidence type="ECO:0000256" key="4">
    <source>
        <dbReference type="ARBA" id="ARBA00022685"/>
    </source>
</evidence>
<dbReference type="InterPro" id="IPR051041">
    <property type="entry name" value="FMRFamide-related_np"/>
</dbReference>
<sequence length="162" mass="18584">MLIYATVVEHLHILPQPSVPVRSPRFRSRLSLLLIRVPTMFLAYGLLLLSSICLLVSSFTLEDNMMTEEKRAPMDRSSMVRFGRSPMDRSSMVRFGKRAPMDRSSMVRFGKRAPMDRSSMVRFGKRAPMDRSSMVRFGKRAPMDRSSMVRFGKRASDVSTEE</sequence>
<comment type="similarity">
    <text evidence="2">Belongs to the FARP (FMRFamide related peptide) family.</text>
</comment>
<evidence type="ECO:0000256" key="2">
    <source>
        <dbReference type="ARBA" id="ARBA00006356"/>
    </source>
</evidence>
<keyword evidence="7" id="KW-1133">Transmembrane helix</keyword>
<protein>
    <submittedName>
        <fullName evidence="9">FMRFamide neuropeptide</fullName>
    </submittedName>
</protein>
<dbReference type="AlphaFoldDB" id="A0A1I7ZKW3"/>
<evidence type="ECO:0000256" key="1">
    <source>
        <dbReference type="ARBA" id="ARBA00004613"/>
    </source>
</evidence>